<dbReference type="PRINTS" id="PR00038">
    <property type="entry name" value="HTHLUXR"/>
</dbReference>
<dbReference type="SMART" id="SM00421">
    <property type="entry name" value="HTH_LUXR"/>
    <property type="match status" value="1"/>
</dbReference>
<dbReference type="SUPFAM" id="SSF52540">
    <property type="entry name" value="P-loop containing nucleoside triphosphate hydrolases"/>
    <property type="match status" value="1"/>
</dbReference>
<dbReference type="InterPro" id="IPR036388">
    <property type="entry name" value="WH-like_DNA-bd_sf"/>
</dbReference>
<reference evidence="4 5" key="1">
    <citation type="submission" date="2018-03" db="EMBL/GenBank/DDBJ databases">
        <title>Genomic Encyclopedia of Archaeal and Bacterial Type Strains, Phase II (KMG-II): from individual species to whole genera.</title>
        <authorList>
            <person name="Goeker M."/>
        </authorList>
    </citation>
    <scope>NUCLEOTIDE SEQUENCE [LARGE SCALE GENOMIC DNA]</scope>
    <source>
        <strain evidence="4 5">DSM 19711</strain>
    </source>
</reference>
<dbReference type="PANTHER" id="PTHR16305:SF35">
    <property type="entry name" value="TRANSCRIPTIONAL ACTIVATOR DOMAIN"/>
    <property type="match status" value="1"/>
</dbReference>
<dbReference type="CDD" id="cd06170">
    <property type="entry name" value="LuxR_C_like"/>
    <property type="match status" value="1"/>
</dbReference>
<sequence length="902" mass="94285">MGAAGPAGLVGRDRTWQQAVAAVTATGAARRATLLTGDAGVGKSALLAALADHFAAQGHRVQRATGTRSGTLATFSSLRDLLDGLPPAPDLPAEQRDALRAALAATGTPVQTGLLRLAVRSTLEAAAEDTPLLLALDDVDRLDEDSYDVLLPLLSRLPDGPVGLLATCRRDSVPRELGPVTDQLDVPALDDTAARHLLEATGADLPGRVREAVLHAAAGNPLVLVELARSGARDVPVAGVLPVPETLDGVFARDLAGLPPSTCRLLLLAACGERDVLLLQRLTGTDDRDFEPAERRRLVRLDGGVVQFRHPLVESHVYYAATAAERTRAHHDLAAALAEHPDRAALQLAAAATGPDAGLADHVARVADGQRRSGRPLAGAVLFERAADLSTTPADRARRRLDAAETAAATGRSAWVGELLERVGPDSGDDRAAMLSAWLDTVQGDPRRSARTLLDLLRRRTGPVRAGAARSLGLPAFMLADPLLQQEIAAALPEGDELRGDPGLLFAAAVCAPDAAVHAAVVAAGTDPGALRHPVTAAVLGAAASVLDEPSLAAELLREPVDAVLAGRAPAVLLSAPGALVWPLFDLGRWQEAVRTAVANLEATTLNDAPNLRAHAQAHLVIAELLRGHRDRAEAARADLAHHVPLSPMGRLRVAWADAVAAAADGEHERAFDVLAAVLDGGLDAGPDGATPGSSHAAQPQSLLTLPDLAAAARRTGRLERARDLVARTRAPRAGRWLTRRQELRVRAADALLLDDPADAVSALTPVVDAEGAGVWPLEQAVLQVELADLLLGVRRPGPAGAHAAAAAETFERLGAFGWQRRVRTTLRASGTQVSADVHDVLAGLTTQQEQVVRMAAAGLSNRDIGEQLHLSPRTVASHLYRAFPRLGVATRAQLVHLLTGP</sequence>
<accession>A0A2T0R3L0</accession>
<dbReference type="Gene3D" id="3.40.50.300">
    <property type="entry name" value="P-loop containing nucleotide triphosphate hydrolases"/>
    <property type="match status" value="1"/>
</dbReference>
<organism evidence="4 5">
    <name type="scientific">Kineococcus rhizosphaerae</name>
    <dbReference type="NCBI Taxonomy" id="559628"/>
    <lineage>
        <taxon>Bacteria</taxon>
        <taxon>Bacillati</taxon>
        <taxon>Actinomycetota</taxon>
        <taxon>Actinomycetes</taxon>
        <taxon>Kineosporiales</taxon>
        <taxon>Kineosporiaceae</taxon>
        <taxon>Kineococcus</taxon>
    </lineage>
</organism>
<keyword evidence="5" id="KW-1185">Reference proteome</keyword>
<dbReference type="InterPro" id="IPR041664">
    <property type="entry name" value="AAA_16"/>
</dbReference>
<dbReference type="PROSITE" id="PS00622">
    <property type="entry name" value="HTH_LUXR_1"/>
    <property type="match status" value="1"/>
</dbReference>
<dbReference type="InterPro" id="IPR027417">
    <property type="entry name" value="P-loop_NTPase"/>
</dbReference>
<dbReference type="EMBL" id="PVZF01000006">
    <property type="protein sequence ID" value="PRY14649.1"/>
    <property type="molecule type" value="Genomic_DNA"/>
</dbReference>
<dbReference type="GO" id="GO:0003677">
    <property type="term" value="F:DNA binding"/>
    <property type="evidence" value="ECO:0007669"/>
    <property type="project" value="InterPro"/>
</dbReference>
<dbReference type="Gene3D" id="1.10.10.10">
    <property type="entry name" value="Winged helix-like DNA-binding domain superfamily/Winged helix DNA-binding domain"/>
    <property type="match status" value="1"/>
</dbReference>
<evidence type="ECO:0000259" key="3">
    <source>
        <dbReference type="PROSITE" id="PS50043"/>
    </source>
</evidence>
<dbReference type="SUPFAM" id="SSF46894">
    <property type="entry name" value="C-terminal effector domain of the bipartite response regulators"/>
    <property type="match status" value="1"/>
</dbReference>
<evidence type="ECO:0000313" key="4">
    <source>
        <dbReference type="EMBL" id="PRY14649.1"/>
    </source>
</evidence>
<dbReference type="RefSeq" id="WP_106211140.1">
    <property type="nucleotide sequence ID" value="NZ_PVZF01000006.1"/>
</dbReference>
<comment type="caution">
    <text evidence="4">The sequence shown here is derived from an EMBL/GenBank/DDBJ whole genome shotgun (WGS) entry which is preliminary data.</text>
</comment>
<protein>
    <submittedName>
        <fullName evidence="4">Regulatory LuxR family protein</fullName>
    </submittedName>
</protein>
<dbReference type="PROSITE" id="PS50043">
    <property type="entry name" value="HTH_LUXR_2"/>
    <property type="match status" value="1"/>
</dbReference>
<dbReference type="SMART" id="SM00382">
    <property type="entry name" value="AAA"/>
    <property type="match status" value="1"/>
</dbReference>
<dbReference type="GO" id="GO:0005524">
    <property type="term" value="F:ATP binding"/>
    <property type="evidence" value="ECO:0007669"/>
    <property type="project" value="UniProtKB-KW"/>
</dbReference>
<proteinExistence type="predicted"/>
<dbReference type="InterPro" id="IPR000792">
    <property type="entry name" value="Tscrpt_reg_LuxR_C"/>
</dbReference>
<name>A0A2T0R3L0_9ACTN</name>
<dbReference type="Pfam" id="PF13191">
    <property type="entry name" value="AAA_16"/>
    <property type="match status" value="1"/>
</dbReference>
<dbReference type="GO" id="GO:0005737">
    <property type="term" value="C:cytoplasm"/>
    <property type="evidence" value="ECO:0007669"/>
    <property type="project" value="TreeGrafter"/>
</dbReference>
<dbReference type="Proteomes" id="UP000238083">
    <property type="component" value="Unassembled WGS sequence"/>
</dbReference>
<dbReference type="Pfam" id="PF00196">
    <property type="entry name" value="GerE"/>
    <property type="match status" value="1"/>
</dbReference>
<keyword evidence="1" id="KW-0547">Nucleotide-binding</keyword>
<evidence type="ECO:0000256" key="1">
    <source>
        <dbReference type="ARBA" id="ARBA00022741"/>
    </source>
</evidence>
<feature type="domain" description="HTH luxR-type" evidence="3">
    <location>
        <begin position="838"/>
        <end position="902"/>
    </location>
</feature>
<dbReference type="InterPro" id="IPR016032">
    <property type="entry name" value="Sig_transdc_resp-reg_C-effctor"/>
</dbReference>
<evidence type="ECO:0000256" key="2">
    <source>
        <dbReference type="ARBA" id="ARBA00022840"/>
    </source>
</evidence>
<dbReference type="InterPro" id="IPR003593">
    <property type="entry name" value="AAA+_ATPase"/>
</dbReference>
<keyword evidence="2" id="KW-0067">ATP-binding</keyword>
<gene>
    <name evidence="4" type="ORF">CLV37_106208</name>
</gene>
<dbReference type="GO" id="GO:0006355">
    <property type="term" value="P:regulation of DNA-templated transcription"/>
    <property type="evidence" value="ECO:0007669"/>
    <property type="project" value="InterPro"/>
</dbReference>
<evidence type="ECO:0000313" key="5">
    <source>
        <dbReference type="Proteomes" id="UP000238083"/>
    </source>
</evidence>
<dbReference type="OrthoDB" id="3279064at2"/>
<dbReference type="PANTHER" id="PTHR16305">
    <property type="entry name" value="TESTICULAR SOLUBLE ADENYLYL CYCLASE"/>
    <property type="match status" value="1"/>
</dbReference>
<dbReference type="AlphaFoldDB" id="A0A2T0R3L0"/>
<dbReference type="GO" id="GO:0004016">
    <property type="term" value="F:adenylate cyclase activity"/>
    <property type="evidence" value="ECO:0007669"/>
    <property type="project" value="TreeGrafter"/>
</dbReference>
<dbReference type="CDD" id="cd01983">
    <property type="entry name" value="SIMIBI"/>
    <property type="match status" value="1"/>
</dbReference>